<dbReference type="GeneID" id="78317136"/>
<dbReference type="Proteomes" id="UP000190423">
    <property type="component" value="Unassembled WGS sequence"/>
</dbReference>
<dbReference type="EMBL" id="FUWG01000014">
    <property type="protein sequence ID" value="SJZ62429.1"/>
    <property type="molecule type" value="Genomic_DNA"/>
</dbReference>
<dbReference type="PANTHER" id="PTHR30065">
    <property type="entry name" value="FLAGELLAR BIOSYNTHETIC PROTEIN FLIR"/>
    <property type="match status" value="1"/>
</dbReference>
<evidence type="ECO:0000256" key="6">
    <source>
        <dbReference type="ARBA" id="ARBA00022989"/>
    </source>
</evidence>
<feature type="transmembrane region" description="Helical" evidence="10">
    <location>
        <begin position="189"/>
        <end position="211"/>
    </location>
</feature>
<comment type="function">
    <text evidence="1 10">Role in flagellar biosynthesis.</text>
</comment>
<dbReference type="GO" id="GO:0006605">
    <property type="term" value="P:protein targeting"/>
    <property type="evidence" value="ECO:0007669"/>
    <property type="project" value="UniProtKB-UniRule"/>
</dbReference>
<evidence type="ECO:0000256" key="5">
    <source>
        <dbReference type="ARBA" id="ARBA00022692"/>
    </source>
</evidence>
<dbReference type="InterPro" id="IPR002010">
    <property type="entry name" value="T3SS_IM_R"/>
</dbReference>
<dbReference type="STRING" id="261392.SAMN02745149_01855"/>
<organism evidence="11 12">
    <name type="scientific">Treponema porcinum</name>
    <dbReference type="NCBI Taxonomy" id="261392"/>
    <lineage>
        <taxon>Bacteria</taxon>
        <taxon>Pseudomonadati</taxon>
        <taxon>Spirochaetota</taxon>
        <taxon>Spirochaetia</taxon>
        <taxon>Spirochaetales</taxon>
        <taxon>Treponemataceae</taxon>
        <taxon>Treponema</taxon>
    </lineage>
</organism>
<protein>
    <recommendedName>
        <fullName evidence="3 9">Flagellar biosynthetic protein FliR</fullName>
    </recommendedName>
</protein>
<dbReference type="GO" id="GO:0044780">
    <property type="term" value="P:bacterial-type flagellum assembly"/>
    <property type="evidence" value="ECO:0007669"/>
    <property type="project" value="UniProtKB-UniRule"/>
</dbReference>
<comment type="subcellular location">
    <subcellularLocation>
        <location evidence="10">Cell membrane</location>
        <topology evidence="10">Multi-pass membrane protein</topology>
    </subcellularLocation>
    <subcellularLocation>
        <location evidence="10">Bacterial flagellum basal body</location>
    </subcellularLocation>
</comment>
<dbReference type="Pfam" id="PF01311">
    <property type="entry name" value="Bac_export_1"/>
    <property type="match status" value="1"/>
</dbReference>
<keyword evidence="7 10" id="KW-0472">Membrane</keyword>
<keyword evidence="11" id="KW-0969">Cilium</keyword>
<reference evidence="11 12" key="1">
    <citation type="submission" date="2017-02" db="EMBL/GenBank/DDBJ databases">
        <authorList>
            <person name="Peterson S.W."/>
        </authorList>
    </citation>
    <scope>NUCLEOTIDE SEQUENCE [LARGE SCALE GENOMIC DNA]</scope>
    <source>
        <strain evidence="11 12">ATCC BAA-908</strain>
    </source>
</reference>
<proteinExistence type="inferred from homology"/>
<dbReference type="NCBIfam" id="TIGR01400">
    <property type="entry name" value="fliR"/>
    <property type="match status" value="1"/>
</dbReference>
<evidence type="ECO:0000256" key="1">
    <source>
        <dbReference type="ARBA" id="ARBA00002578"/>
    </source>
</evidence>
<evidence type="ECO:0000256" key="8">
    <source>
        <dbReference type="ARBA" id="ARBA00023143"/>
    </source>
</evidence>
<keyword evidence="8 10" id="KW-0975">Bacterial flagellum</keyword>
<comment type="similarity">
    <text evidence="2 10">Belongs to the FliR/MopE/SpaR family.</text>
</comment>
<dbReference type="OrthoDB" id="363096at2"/>
<accession>A0A1T4M602</accession>
<feature type="transmembrane region" description="Helical" evidence="10">
    <location>
        <begin position="150"/>
        <end position="169"/>
    </location>
</feature>
<feature type="transmembrane region" description="Helical" evidence="10">
    <location>
        <begin position="223"/>
        <end position="242"/>
    </location>
</feature>
<keyword evidence="4 10" id="KW-1003">Cell membrane</keyword>
<dbReference type="PANTHER" id="PTHR30065:SF1">
    <property type="entry name" value="SURFACE PRESENTATION OF ANTIGENS PROTEIN SPAR"/>
    <property type="match status" value="1"/>
</dbReference>
<dbReference type="GO" id="GO:0009425">
    <property type="term" value="C:bacterial-type flagellum basal body"/>
    <property type="evidence" value="ECO:0007669"/>
    <property type="project" value="UniProtKB-SubCell"/>
</dbReference>
<feature type="transmembrane region" description="Helical" evidence="10">
    <location>
        <begin position="41"/>
        <end position="59"/>
    </location>
</feature>
<dbReference type="AlphaFoldDB" id="A0A1T4M602"/>
<keyword evidence="6 10" id="KW-1133">Transmembrane helix</keyword>
<dbReference type="RefSeq" id="WP_078933757.1">
    <property type="nucleotide sequence ID" value="NZ_FUWG01000014.1"/>
</dbReference>
<dbReference type="PRINTS" id="PR00953">
    <property type="entry name" value="TYPE3IMRPROT"/>
</dbReference>
<evidence type="ECO:0000256" key="2">
    <source>
        <dbReference type="ARBA" id="ARBA00009772"/>
    </source>
</evidence>
<keyword evidence="5 10" id="KW-0812">Transmembrane</keyword>
<keyword evidence="11" id="KW-0966">Cell projection</keyword>
<feature type="transmembrane region" description="Helical" evidence="10">
    <location>
        <begin position="12"/>
        <end position="29"/>
    </location>
</feature>
<evidence type="ECO:0000313" key="12">
    <source>
        <dbReference type="Proteomes" id="UP000190423"/>
    </source>
</evidence>
<name>A0A1T4M602_TREPO</name>
<evidence type="ECO:0000313" key="11">
    <source>
        <dbReference type="EMBL" id="SJZ62429.1"/>
    </source>
</evidence>
<feature type="transmembrane region" description="Helical" evidence="10">
    <location>
        <begin position="71"/>
        <end position="99"/>
    </location>
</feature>
<keyword evidence="11" id="KW-0282">Flagellum</keyword>
<gene>
    <name evidence="11" type="ORF">SAMN02745149_01855</name>
</gene>
<evidence type="ECO:0000256" key="10">
    <source>
        <dbReference type="RuleBase" id="RU362071"/>
    </source>
</evidence>
<keyword evidence="12" id="KW-1185">Reference proteome</keyword>
<evidence type="ECO:0000256" key="7">
    <source>
        <dbReference type="ARBA" id="ARBA00023136"/>
    </source>
</evidence>
<dbReference type="InterPro" id="IPR006303">
    <property type="entry name" value="FliR"/>
</dbReference>
<evidence type="ECO:0000256" key="9">
    <source>
        <dbReference type="NCBIfam" id="TIGR01400"/>
    </source>
</evidence>
<sequence>MLDEIVSKAPLFLLVSARCAALLFTLPLFSMRTVPKAAKIALAGYMAFFLMGSADYSAYGAVLSVEDGAFSLYYIMLLAGEALIGVIIGFFVSMIFAAFSTAGQFFAFQMGFSAASAYDALSQVENPLMGQYLNLIAMLVFMQTQWFQKLFLKGLAGSLTSLNVFELVSGRERLVSFLLKGLSNLFADALLIALPIMGTLLLITVCTGLLSKAAPQMNLLSEGFPIMILLAFLIIWLLFPSLCDFFIESFSTGIDELMQVISDIGGGSQ</sequence>
<evidence type="ECO:0000256" key="3">
    <source>
        <dbReference type="ARBA" id="ARBA00021717"/>
    </source>
</evidence>
<evidence type="ECO:0000256" key="4">
    <source>
        <dbReference type="ARBA" id="ARBA00022475"/>
    </source>
</evidence>
<dbReference type="GO" id="GO:0005886">
    <property type="term" value="C:plasma membrane"/>
    <property type="evidence" value="ECO:0007669"/>
    <property type="project" value="UniProtKB-SubCell"/>
</dbReference>